<dbReference type="EMBL" id="MN739880">
    <property type="protein sequence ID" value="QHT75593.1"/>
    <property type="molecule type" value="Genomic_DNA"/>
</dbReference>
<evidence type="ECO:0000313" key="1">
    <source>
        <dbReference type="EMBL" id="QHT75593.1"/>
    </source>
</evidence>
<organism evidence="1">
    <name type="scientific">viral metagenome</name>
    <dbReference type="NCBI Taxonomy" id="1070528"/>
    <lineage>
        <taxon>unclassified sequences</taxon>
        <taxon>metagenomes</taxon>
        <taxon>organismal metagenomes</taxon>
    </lineage>
</organism>
<evidence type="ECO:0008006" key="2">
    <source>
        <dbReference type="Google" id="ProtNLM"/>
    </source>
</evidence>
<accession>A0A6C0H6G2</accession>
<protein>
    <recommendedName>
        <fullName evidence="2">LamG-like jellyroll fold domain-containing protein</fullName>
    </recommendedName>
</protein>
<dbReference type="SUPFAM" id="SSF49899">
    <property type="entry name" value="Concanavalin A-like lectins/glucanases"/>
    <property type="match status" value="1"/>
</dbReference>
<sequence>MLIFEIIAIILIGLKLNKSNNSFFYFPNNNYGGILLSSYPINLSIQTILSNYYSLNNTESQVYHNCISFWYFIDSNTPKINDSFSIFNYNSGNPNICYNPFLNKLIILLGSNQILYTKNDILLQKWNHIVLNFNRGILDIFINGILEKSLINIIPTYTLDNVSSGQNNGIIGQITNIIFFKNPINIYKINQLYSNKP</sequence>
<proteinExistence type="predicted"/>
<dbReference type="AlphaFoldDB" id="A0A6C0H6G2"/>
<reference evidence="1" key="1">
    <citation type="journal article" date="2020" name="Nature">
        <title>Giant virus diversity and host interactions through global metagenomics.</title>
        <authorList>
            <person name="Schulz F."/>
            <person name="Roux S."/>
            <person name="Paez-Espino D."/>
            <person name="Jungbluth S."/>
            <person name="Walsh D.A."/>
            <person name="Denef V.J."/>
            <person name="McMahon K.D."/>
            <person name="Konstantinidis K.T."/>
            <person name="Eloe-Fadrosh E.A."/>
            <person name="Kyrpides N.C."/>
            <person name="Woyke T."/>
        </authorList>
    </citation>
    <scope>NUCLEOTIDE SEQUENCE</scope>
    <source>
        <strain evidence="1">GVMAG-M-3300023179-71</strain>
    </source>
</reference>
<dbReference type="Gene3D" id="2.60.120.200">
    <property type="match status" value="1"/>
</dbReference>
<dbReference type="InterPro" id="IPR013320">
    <property type="entry name" value="ConA-like_dom_sf"/>
</dbReference>
<name>A0A6C0H6G2_9ZZZZ</name>